<feature type="signal peptide" evidence="1">
    <location>
        <begin position="1"/>
        <end position="29"/>
    </location>
</feature>
<reference evidence="2" key="2">
    <citation type="submission" date="2020-05" db="UniProtKB">
        <authorList>
            <consortium name="EnsemblMetazoa"/>
        </authorList>
    </citation>
    <scope>IDENTIFICATION</scope>
    <source>
        <strain evidence="2">A-37</strain>
    </source>
</reference>
<evidence type="ECO:0000313" key="2">
    <source>
        <dbReference type="EnsemblMetazoa" id="ACUA020115-PA"/>
    </source>
</evidence>
<organism evidence="2 3">
    <name type="scientific">Anopheles culicifacies</name>
    <dbReference type="NCBI Taxonomy" id="139723"/>
    <lineage>
        <taxon>Eukaryota</taxon>
        <taxon>Metazoa</taxon>
        <taxon>Ecdysozoa</taxon>
        <taxon>Arthropoda</taxon>
        <taxon>Hexapoda</taxon>
        <taxon>Insecta</taxon>
        <taxon>Pterygota</taxon>
        <taxon>Neoptera</taxon>
        <taxon>Endopterygota</taxon>
        <taxon>Diptera</taxon>
        <taxon>Nematocera</taxon>
        <taxon>Culicoidea</taxon>
        <taxon>Culicidae</taxon>
        <taxon>Anophelinae</taxon>
        <taxon>Anopheles</taxon>
        <taxon>culicifacies species complex</taxon>
    </lineage>
</organism>
<protein>
    <submittedName>
        <fullName evidence="2">Uncharacterized protein</fullName>
    </submittedName>
</protein>
<dbReference type="EnsemblMetazoa" id="ACUA020115-RA">
    <property type="protein sequence ID" value="ACUA020115-PA"/>
    <property type="gene ID" value="ACUA020115"/>
</dbReference>
<evidence type="ECO:0000256" key="1">
    <source>
        <dbReference type="SAM" id="SignalP"/>
    </source>
</evidence>
<feature type="chain" id="PRO_5008128422" evidence="1">
    <location>
        <begin position="30"/>
        <end position="263"/>
    </location>
</feature>
<dbReference type="EMBL" id="AXCM01000490">
    <property type="status" value="NOT_ANNOTATED_CDS"/>
    <property type="molecule type" value="Genomic_DNA"/>
</dbReference>
<dbReference type="VEuPathDB" id="VectorBase:ACUA020115"/>
<dbReference type="AlphaFoldDB" id="A0A182MJZ0"/>
<evidence type="ECO:0000313" key="3">
    <source>
        <dbReference type="Proteomes" id="UP000075883"/>
    </source>
</evidence>
<reference evidence="3" key="1">
    <citation type="submission" date="2013-09" db="EMBL/GenBank/DDBJ databases">
        <title>The Genome Sequence of Anopheles culicifacies species A.</title>
        <authorList>
            <consortium name="The Broad Institute Genomics Platform"/>
            <person name="Neafsey D.E."/>
            <person name="Besansky N."/>
            <person name="Howell P."/>
            <person name="Walton C."/>
            <person name="Young S.K."/>
            <person name="Zeng Q."/>
            <person name="Gargeya S."/>
            <person name="Fitzgerald M."/>
            <person name="Haas B."/>
            <person name="Abouelleil A."/>
            <person name="Allen A.W."/>
            <person name="Alvarado L."/>
            <person name="Arachchi H.M."/>
            <person name="Berlin A.M."/>
            <person name="Chapman S.B."/>
            <person name="Gainer-Dewar J."/>
            <person name="Goldberg J."/>
            <person name="Griggs A."/>
            <person name="Gujja S."/>
            <person name="Hansen M."/>
            <person name="Howarth C."/>
            <person name="Imamovic A."/>
            <person name="Ireland A."/>
            <person name="Larimer J."/>
            <person name="McCowan C."/>
            <person name="Murphy C."/>
            <person name="Pearson M."/>
            <person name="Poon T.W."/>
            <person name="Priest M."/>
            <person name="Roberts A."/>
            <person name="Saif S."/>
            <person name="Shea T."/>
            <person name="Sisk P."/>
            <person name="Sykes S."/>
            <person name="Wortman J."/>
            <person name="Nusbaum C."/>
            <person name="Birren B."/>
        </authorList>
    </citation>
    <scope>NUCLEOTIDE SEQUENCE [LARGE SCALE GENOMIC DNA]</scope>
    <source>
        <strain evidence="3">A-37</strain>
    </source>
</reference>
<name>A0A182MJZ0_9DIPT</name>
<dbReference type="Proteomes" id="UP000075883">
    <property type="component" value="Unassembled WGS sequence"/>
</dbReference>
<sequence>MQKIKARVVLVLLVQLVIVLWAAVGSTEGFPVASPNIIDAPRHKDDSIPSAIAGNPRPLLDGDAKMIIYDLAATITDEGFDAMESTNIGFLWNPLAAYRNKREPDLSSSAVSYARAFVVPTLPKHTARKSEHTPNTNTRTSLQQTPVRRAFGLDDLLVDYMKAGPIVRLPAPAFAHQIVHGKRCVFRATKHITFLHELDYLLVGHTVVRLHGEREYLPQAHTVRPHIGLDRVLVVQDAFQRHPAYRDGIVLVTLVVILQVDFV</sequence>
<keyword evidence="1" id="KW-0732">Signal</keyword>
<accession>A0A182MJZ0</accession>
<proteinExistence type="predicted"/>
<keyword evidence="3" id="KW-1185">Reference proteome</keyword>